<protein>
    <submittedName>
        <fullName evidence="1">Uncharacterized protein</fullName>
    </submittedName>
</protein>
<gene>
    <name evidence="1" type="ORF">HOV93_09810</name>
</gene>
<dbReference type="Proteomes" id="UP000551616">
    <property type="component" value="Unassembled WGS sequence"/>
</dbReference>
<evidence type="ECO:0000313" key="2">
    <source>
        <dbReference type="Proteomes" id="UP000551616"/>
    </source>
</evidence>
<dbReference type="EMBL" id="JABRWO010000002">
    <property type="protein sequence ID" value="MBA2113828.1"/>
    <property type="molecule type" value="Genomic_DNA"/>
</dbReference>
<organism evidence="1 2">
    <name type="scientific">Bremerella alba</name>
    <dbReference type="NCBI Taxonomy" id="980252"/>
    <lineage>
        <taxon>Bacteria</taxon>
        <taxon>Pseudomonadati</taxon>
        <taxon>Planctomycetota</taxon>
        <taxon>Planctomycetia</taxon>
        <taxon>Pirellulales</taxon>
        <taxon>Pirellulaceae</taxon>
        <taxon>Bremerella</taxon>
    </lineage>
</organism>
<evidence type="ECO:0000313" key="1">
    <source>
        <dbReference type="EMBL" id="MBA2113828.1"/>
    </source>
</evidence>
<dbReference type="AlphaFoldDB" id="A0A7V9A624"/>
<sequence length="60" mass="6904">MNLDRIENSWIDDRYKGIPGGGSPFRLRDIGQQGWNILQEVLSLPIWLSNRQSYTTIARG</sequence>
<dbReference type="RefSeq" id="WP_207395310.1">
    <property type="nucleotide sequence ID" value="NZ_JABRWO010000002.1"/>
</dbReference>
<proteinExistence type="predicted"/>
<name>A0A7V9A624_9BACT</name>
<accession>A0A7V9A624</accession>
<comment type="caution">
    <text evidence="1">The sequence shown here is derived from an EMBL/GenBank/DDBJ whole genome shotgun (WGS) entry which is preliminary data.</text>
</comment>
<reference evidence="1 2" key="1">
    <citation type="submission" date="2020-05" db="EMBL/GenBank/DDBJ databases">
        <title>Bremerella alba sp. nov., a novel planctomycete isolated from the surface of the macroalga Fucus spiralis.</title>
        <authorList>
            <person name="Godinho O."/>
            <person name="Botelho R."/>
            <person name="Albuquerque L."/>
            <person name="Wiegand S."/>
            <person name="Da Costa M.S."/>
            <person name="Lobo-Da-Cunha A."/>
            <person name="Jogler C."/>
            <person name="Lage O.M."/>
        </authorList>
    </citation>
    <scope>NUCLEOTIDE SEQUENCE [LARGE SCALE GENOMIC DNA]</scope>
    <source>
        <strain evidence="1 2">FF15</strain>
    </source>
</reference>
<keyword evidence="2" id="KW-1185">Reference proteome</keyword>